<dbReference type="STRING" id="1136941.ACH46_19875"/>
<sequence length="265" mass="28966">MNNLHRELAPISTAAWKEIEEEASRSFKRNVAGRRVVDVKGPLGLDVDSVTRGHRTKIDSPADGIQAFLRHTQPLVELKVPFTVTREAIDNVDRGASDSDWDSVVHAARELALAEDRAVFEGYQAAQITGINGESGVNSIALPDDVRDYPEAISQAISKLRLASVDGPYSLVLSAEHYTQVNETSDHGNPIREHLQRILVDGEIVWAPAVDSGFLVSTRGGDFELAIGQDVSIGYDSHDADSVNLYFFESFTYLTYSPEAAVALT</sequence>
<evidence type="ECO:0000256" key="2">
    <source>
        <dbReference type="ARBA" id="ARBA00033743"/>
    </source>
</evidence>
<dbReference type="GO" id="GO:0140737">
    <property type="term" value="C:encapsulin nanocompartment"/>
    <property type="evidence" value="ECO:0007669"/>
    <property type="project" value="UniProtKB-SubCell"/>
</dbReference>
<dbReference type="Pfam" id="PF04454">
    <property type="entry name" value="Linocin_M18"/>
    <property type="match status" value="1"/>
</dbReference>
<dbReference type="PATRIC" id="fig|1136941.3.peg.4070"/>
<dbReference type="PANTHER" id="PTHR37165">
    <property type="entry name" value="PEPTIDASE U56 FAMILY"/>
    <property type="match status" value="1"/>
</dbReference>
<dbReference type="EMBL" id="CP011853">
    <property type="protein sequence ID" value="ALG86331.1"/>
    <property type="molecule type" value="Genomic_DNA"/>
</dbReference>
<comment type="similarity">
    <text evidence="2">Belongs to the encapsulin family. Family 1 subfamily.</text>
</comment>
<proteinExistence type="inferred from homology"/>
<gene>
    <name evidence="5" type="ORF">ACH46_19875</name>
</gene>
<dbReference type="Gene3D" id="3.30.2320.10">
    <property type="entry name" value="hypothetical protein PF0899 domain"/>
    <property type="match status" value="1"/>
</dbReference>
<comment type="subcellular location">
    <subcellularLocation>
        <location evidence="1">Encapsulin nanocompartment</location>
    </subcellularLocation>
</comment>
<dbReference type="Proteomes" id="UP000063789">
    <property type="component" value="Chromosome"/>
</dbReference>
<evidence type="ECO:0000256" key="1">
    <source>
        <dbReference type="ARBA" id="ARBA00033738"/>
    </source>
</evidence>
<dbReference type="OrthoDB" id="2922at2"/>
<dbReference type="InterPro" id="IPR051429">
    <property type="entry name" value="Encapsulin_nc"/>
</dbReference>
<dbReference type="AlphaFoldDB" id="A0A0N9NKS5"/>
<evidence type="ECO:0000256" key="3">
    <source>
        <dbReference type="ARBA" id="ARBA00033787"/>
    </source>
</evidence>
<dbReference type="RefSeq" id="WP_062394530.1">
    <property type="nucleotide sequence ID" value="NZ_CP011853.1"/>
</dbReference>
<dbReference type="InterPro" id="IPR007544">
    <property type="entry name" value="ENCAP"/>
</dbReference>
<dbReference type="Gene3D" id="3.30.2400.30">
    <property type="match status" value="1"/>
</dbReference>
<evidence type="ECO:0000256" key="4">
    <source>
        <dbReference type="ARBA" id="ARBA00050023"/>
    </source>
</evidence>
<evidence type="ECO:0000313" key="5">
    <source>
        <dbReference type="EMBL" id="ALG86331.1"/>
    </source>
</evidence>
<organism evidence="5 6">
    <name type="scientific">Gordonia phthalatica</name>
    <dbReference type="NCBI Taxonomy" id="1136941"/>
    <lineage>
        <taxon>Bacteria</taxon>
        <taxon>Bacillati</taxon>
        <taxon>Actinomycetota</taxon>
        <taxon>Actinomycetes</taxon>
        <taxon>Mycobacteriales</taxon>
        <taxon>Gordoniaceae</taxon>
        <taxon>Gordonia</taxon>
    </lineage>
</organism>
<dbReference type="NCBIfam" id="NF041155">
    <property type="entry name" value="encap_f1"/>
    <property type="match status" value="1"/>
</dbReference>
<dbReference type="PIRSF" id="PIRSF019254">
    <property type="entry name" value="CFP29"/>
    <property type="match status" value="1"/>
</dbReference>
<keyword evidence="3" id="KW-1284">Encapsulin nanocompartment</keyword>
<reference evidence="5 6" key="2">
    <citation type="journal article" date="2017" name="Int. J. Syst. Evol. Microbiol.">
        <title>Gordonia phthalatica sp. nov., a di-n-butyl phthalate-degrading bacterium isolated from activated sludge.</title>
        <authorList>
            <person name="Jin D."/>
            <person name="Kong X."/>
            <person name="Jia M."/>
            <person name="Yu X."/>
            <person name="Wang X."/>
            <person name="Zhuang X."/>
            <person name="Deng Y."/>
            <person name="Bai Z."/>
        </authorList>
    </citation>
    <scope>NUCLEOTIDE SEQUENCE [LARGE SCALE GENOMIC DNA]</scope>
    <source>
        <strain evidence="5 6">QH-11</strain>
    </source>
</reference>
<dbReference type="PANTHER" id="PTHR37165:SF1">
    <property type="entry name" value="TYPE 1 ENCAPSULIN SHELL PROTEIN"/>
    <property type="match status" value="1"/>
</dbReference>
<name>A0A0N9NKS5_9ACTN</name>
<evidence type="ECO:0000313" key="6">
    <source>
        <dbReference type="Proteomes" id="UP000063789"/>
    </source>
</evidence>
<reference evidence="6" key="1">
    <citation type="submission" date="2015-06" db="EMBL/GenBank/DDBJ databases">
        <title>Complete genome sequence and metabolic analysis of phthalate degradation pathway in Gordonia sp. QH-11.</title>
        <authorList>
            <person name="Jin D."/>
            <person name="Kong X."/>
            <person name="Bai Z."/>
        </authorList>
    </citation>
    <scope>NUCLEOTIDE SEQUENCE [LARGE SCALE GENOMIC DNA]</scope>
    <source>
        <strain evidence="6">QH-11</strain>
    </source>
</reference>
<protein>
    <recommendedName>
        <fullName evidence="4">Type 1 encapsulin shell protein</fullName>
    </recommendedName>
</protein>
<keyword evidence="6" id="KW-1185">Reference proteome</keyword>
<dbReference type="KEGG" id="goq:ACH46_19875"/>
<accession>A0A0N9NKS5</accession>